<protein>
    <submittedName>
        <fullName evidence="1">Uncharacterized protein</fullName>
    </submittedName>
</protein>
<evidence type="ECO:0000313" key="1">
    <source>
        <dbReference type="EMBL" id="KKL84996.1"/>
    </source>
</evidence>
<dbReference type="AlphaFoldDB" id="A0A0F9G3G1"/>
<name>A0A0F9G3G1_9ZZZZ</name>
<dbReference type="EMBL" id="LAZR01021531">
    <property type="protein sequence ID" value="KKL84996.1"/>
    <property type="molecule type" value="Genomic_DNA"/>
</dbReference>
<proteinExistence type="predicted"/>
<gene>
    <name evidence="1" type="ORF">LCGC14_1959170</name>
</gene>
<organism evidence="1">
    <name type="scientific">marine sediment metagenome</name>
    <dbReference type="NCBI Taxonomy" id="412755"/>
    <lineage>
        <taxon>unclassified sequences</taxon>
        <taxon>metagenomes</taxon>
        <taxon>ecological metagenomes</taxon>
    </lineage>
</organism>
<reference evidence="1" key="1">
    <citation type="journal article" date="2015" name="Nature">
        <title>Complex archaea that bridge the gap between prokaryotes and eukaryotes.</title>
        <authorList>
            <person name="Spang A."/>
            <person name="Saw J.H."/>
            <person name="Jorgensen S.L."/>
            <person name="Zaremba-Niedzwiedzka K."/>
            <person name="Martijn J."/>
            <person name="Lind A.E."/>
            <person name="van Eijk R."/>
            <person name="Schleper C."/>
            <person name="Guy L."/>
            <person name="Ettema T.J."/>
        </authorList>
    </citation>
    <scope>NUCLEOTIDE SEQUENCE</scope>
</reference>
<sequence>MGEDDTRLVEVNVRRLPWEVRQRAENEVKRLGYRSIHAYVRIKIFELAGIEE</sequence>
<accession>A0A0F9G3G1</accession>
<comment type="caution">
    <text evidence="1">The sequence shown here is derived from an EMBL/GenBank/DDBJ whole genome shotgun (WGS) entry which is preliminary data.</text>
</comment>